<dbReference type="SMART" id="SM00991">
    <property type="entry name" value="WHEP-TRS"/>
    <property type="match status" value="1"/>
</dbReference>
<proteinExistence type="inferred from homology"/>
<dbReference type="SUPFAM" id="SSF57770">
    <property type="entry name" value="Methionyl-tRNA synthetase (MetRS), Zn-domain"/>
    <property type="match status" value="1"/>
</dbReference>
<feature type="region of interest" description="Disordered" evidence="15">
    <location>
        <begin position="830"/>
        <end position="862"/>
    </location>
</feature>
<dbReference type="GO" id="GO:0006431">
    <property type="term" value="P:methionyl-tRNA aminoacylation"/>
    <property type="evidence" value="ECO:0007669"/>
    <property type="project" value="InterPro"/>
</dbReference>
<feature type="domain" description="GST C-terminal" evidence="17">
    <location>
        <begin position="73"/>
        <end position="200"/>
    </location>
</feature>
<dbReference type="EMBL" id="JARKHS020034477">
    <property type="protein sequence ID" value="KAK8758098.1"/>
    <property type="molecule type" value="Genomic_DNA"/>
</dbReference>
<dbReference type="Gene3D" id="3.40.50.620">
    <property type="entry name" value="HUPs"/>
    <property type="match status" value="1"/>
</dbReference>
<keyword evidence="9" id="KW-0694">RNA-binding</keyword>
<evidence type="ECO:0000259" key="16">
    <source>
        <dbReference type="PROSITE" id="PS50404"/>
    </source>
</evidence>
<evidence type="ECO:0000256" key="13">
    <source>
        <dbReference type="ARBA" id="ARBA00047364"/>
    </source>
</evidence>
<dbReference type="PROSITE" id="PS50404">
    <property type="entry name" value="GST_NTER"/>
    <property type="match status" value="1"/>
</dbReference>
<dbReference type="PROSITE" id="PS51185">
    <property type="entry name" value="WHEP_TRS_2"/>
    <property type="match status" value="1"/>
</dbReference>
<dbReference type="NCBIfam" id="NF001100">
    <property type="entry name" value="PRK00133.1"/>
    <property type="match status" value="1"/>
</dbReference>
<dbReference type="Gene3D" id="1.10.730.10">
    <property type="entry name" value="Isoleucyl-tRNA Synthetase, Domain 1"/>
    <property type="match status" value="1"/>
</dbReference>
<gene>
    <name evidence="19" type="ORF">V5799_004273</name>
</gene>
<dbReference type="GO" id="GO:0017102">
    <property type="term" value="C:methionyl glutamyl tRNA synthetase complex"/>
    <property type="evidence" value="ECO:0007669"/>
    <property type="project" value="UniProtKB-ARBA"/>
</dbReference>
<dbReference type="GO" id="GO:0017101">
    <property type="term" value="C:aminoacyl-tRNA synthetase multienzyme complex"/>
    <property type="evidence" value="ECO:0007669"/>
    <property type="project" value="UniProtKB-ARBA"/>
</dbReference>
<dbReference type="InterPro" id="IPR036249">
    <property type="entry name" value="Thioredoxin-like_sf"/>
</dbReference>
<evidence type="ECO:0000256" key="10">
    <source>
        <dbReference type="ARBA" id="ARBA00022917"/>
    </source>
</evidence>
<dbReference type="CDD" id="cd00814">
    <property type="entry name" value="MetRS_core"/>
    <property type="match status" value="1"/>
</dbReference>
<evidence type="ECO:0000256" key="5">
    <source>
        <dbReference type="ARBA" id="ARBA00022490"/>
    </source>
</evidence>
<dbReference type="InterPro" id="IPR010987">
    <property type="entry name" value="Glutathione-S-Trfase_C-like"/>
</dbReference>
<comment type="subcellular location">
    <subcellularLocation>
        <location evidence="1">Cytoplasm</location>
    </subcellularLocation>
</comment>
<keyword evidence="10 14" id="KW-0648">Protein biosynthesis</keyword>
<dbReference type="PROSITE" id="PS00178">
    <property type="entry name" value="AA_TRNA_LIGASE_I"/>
    <property type="match status" value="1"/>
</dbReference>
<feature type="domain" description="GST N-terminal" evidence="16">
    <location>
        <begin position="1"/>
        <end position="75"/>
    </location>
</feature>
<organism evidence="19 20">
    <name type="scientific">Amblyomma americanum</name>
    <name type="common">Lone star tick</name>
    <dbReference type="NCBI Taxonomy" id="6943"/>
    <lineage>
        <taxon>Eukaryota</taxon>
        <taxon>Metazoa</taxon>
        <taxon>Ecdysozoa</taxon>
        <taxon>Arthropoda</taxon>
        <taxon>Chelicerata</taxon>
        <taxon>Arachnida</taxon>
        <taxon>Acari</taxon>
        <taxon>Parasitiformes</taxon>
        <taxon>Ixodida</taxon>
        <taxon>Ixodoidea</taxon>
        <taxon>Ixodidae</taxon>
        <taxon>Amblyomminae</taxon>
        <taxon>Amblyomma</taxon>
    </lineage>
</organism>
<dbReference type="FunFam" id="1.10.730.10:FF:000037">
    <property type="entry name" value="Methionyl-tRNA synthetase"/>
    <property type="match status" value="1"/>
</dbReference>
<dbReference type="SUPFAM" id="SSF47060">
    <property type="entry name" value="S15/NS1 RNA-binding domain"/>
    <property type="match status" value="1"/>
</dbReference>
<dbReference type="InterPro" id="IPR001412">
    <property type="entry name" value="aa-tRNA-synth_I_CS"/>
</dbReference>
<evidence type="ECO:0000256" key="1">
    <source>
        <dbReference type="ARBA" id="ARBA00004496"/>
    </source>
</evidence>
<protein>
    <recommendedName>
        <fullName evidence="4">Methionine--tRNA ligase, cytoplasmic</fullName>
        <ecNumber evidence="3">6.1.1.10</ecNumber>
    </recommendedName>
    <alternativeName>
        <fullName evidence="12">Methionyl-tRNA synthetase</fullName>
    </alternativeName>
</protein>
<evidence type="ECO:0000259" key="18">
    <source>
        <dbReference type="PROSITE" id="PS51185"/>
    </source>
</evidence>
<sequence length="927" mass="104737">MKLYDCGHNFYGIKTAIFVEITGEDLPTVTANSKDKVVPYLSRPKLPVLKLEDGTTLFNANAICRFLWEKSGKNAVLIEDEEWCEWEAVKLQPTIAATLLEHIQHGKVDNSLKTVLKALLKHIDGFISQHSTLTKNSQGVGFADVILWSSILPLKTVDSLFSEMVGPCKSLCRWFDQLEASASLQKAIKLVLPKEGCNGFKESLSAFSSGCLPSVPPKTPDAISQRSSVSWFATSVEEKEQTLSSEEIDRAFCAWTDPKNEAKELPSRTAPILPKKGEKNVLITSALPYVNNVPHLGNIVGSVLSADVFARYCRLRNWNTLYVCGTDEYGTATETKALELGITPREICDRFNKIHGDIYQWFNISFDHFGRTTTEQQTKISQQIFLELHQNGYLCEEVVEQLYCSHCDRFLADRFVEGTCPFCGYEDARGDQCDLCSKLINPTELKEARCKLCKEHPVLKTSGHLFIDLPKLEPAFVEWFKKKTSGDQWTQTAKVITSSWLRDGLKPRCITRDLKWGTPVPLQNYKDKVFYVWFDAPIGYLSITANYTKDWELWWKQPDQVKLYQFMAKDNVPFHGIVFPMTQLGTHQSYTSVDHLVAVEYLNYEDAKFSKSRGVGVFGNDAQDTGIPADVWRFYLMYQRPENQDTSFCWSDLQLKNNSELLNNLGNFVNRALTFLFNNFGGLIPETNIIEEDKVVIAKISAQLEHYISLMDKVRLRDSIRCILNVSRIGNQYIQFHKPWELVKGSPEQKQRSASIMALCANIACLLAGMLHPFMPETSETLRQQLNVPMFQLGSHFAPFLKAGHKMNKPLPLFKKIEQETIDTLKKRFEGKTPSPTKVVNGHKDGDINSENTHASGDTSVNAEELTQQVQVQGNKVRELKAAKADKATIDKEVAHLLELKKQLASALGQELPAPSSQKRGGQKKKK</sequence>
<dbReference type="InterPro" id="IPR023458">
    <property type="entry name" value="Met-tRNA_ligase_1"/>
</dbReference>
<evidence type="ECO:0000256" key="8">
    <source>
        <dbReference type="ARBA" id="ARBA00022840"/>
    </source>
</evidence>
<dbReference type="SUPFAM" id="SSF47616">
    <property type="entry name" value="GST C-terminal domain-like"/>
    <property type="match status" value="1"/>
</dbReference>
<dbReference type="HAMAP" id="MF_00098">
    <property type="entry name" value="Met_tRNA_synth_type1"/>
    <property type="match status" value="1"/>
</dbReference>
<dbReference type="PROSITE" id="PS50405">
    <property type="entry name" value="GST_CTER"/>
    <property type="match status" value="1"/>
</dbReference>
<dbReference type="InterPro" id="IPR041598">
    <property type="entry name" value="MARS_N"/>
</dbReference>
<feature type="region of interest" description="Disordered" evidence="15">
    <location>
        <begin position="906"/>
        <end position="927"/>
    </location>
</feature>
<comment type="caution">
    <text evidence="19">The sequence shown here is derived from an EMBL/GenBank/DDBJ whole genome shotgun (WGS) entry which is preliminary data.</text>
</comment>
<feature type="domain" description="WHEP-TRS" evidence="18">
    <location>
        <begin position="862"/>
        <end position="918"/>
    </location>
</feature>
<keyword evidence="5" id="KW-0963">Cytoplasm</keyword>
<comment type="similarity">
    <text evidence="2 14">Belongs to the class-I aminoacyl-tRNA synthetase family.</text>
</comment>
<dbReference type="SUPFAM" id="SSF47323">
    <property type="entry name" value="Anticodon-binding domain of a subclass of class I aminoacyl-tRNA synthetases"/>
    <property type="match status" value="1"/>
</dbReference>
<dbReference type="FunFam" id="2.20.28.20:FF:000001">
    <property type="entry name" value="Methionine--tRNA ligase"/>
    <property type="match status" value="1"/>
</dbReference>
<dbReference type="GO" id="GO:0004825">
    <property type="term" value="F:methionine-tRNA ligase activity"/>
    <property type="evidence" value="ECO:0007669"/>
    <property type="project" value="UniProtKB-EC"/>
</dbReference>
<dbReference type="Gene3D" id="1.20.1050.10">
    <property type="match status" value="1"/>
</dbReference>
<dbReference type="InterPro" id="IPR014758">
    <property type="entry name" value="Met-tRNA_synth"/>
</dbReference>
<dbReference type="InterPro" id="IPR009068">
    <property type="entry name" value="uS15_NS1_RNA-bd_sf"/>
</dbReference>
<evidence type="ECO:0000256" key="2">
    <source>
        <dbReference type="ARBA" id="ARBA00005594"/>
    </source>
</evidence>
<evidence type="ECO:0000256" key="12">
    <source>
        <dbReference type="ARBA" id="ARBA00030904"/>
    </source>
</evidence>
<evidence type="ECO:0000256" key="4">
    <source>
        <dbReference type="ARBA" id="ARBA00018335"/>
    </source>
</evidence>
<dbReference type="InterPro" id="IPR009080">
    <property type="entry name" value="tRNAsynth_Ia_anticodon-bd"/>
</dbReference>
<dbReference type="Pfam" id="PF09334">
    <property type="entry name" value="tRNA-synt_1g"/>
    <property type="match status" value="1"/>
</dbReference>
<dbReference type="InterPro" id="IPR033911">
    <property type="entry name" value="MetRS_core"/>
</dbReference>
<dbReference type="CDD" id="cd00939">
    <property type="entry name" value="MetRS_RNA"/>
    <property type="match status" value="1"/>
</dbReference>
<keyword evidence="7 14" id="KW-0547">Nucleotide-binding</keyword>
<name>A0AAQ4D6K8_AMBAM</name>
<dbReference type="SUPFAM" id="SSF52833">
    <property type="entry name" value="Thioredoxin-like"/>
    <property type="match status" value="1"/>
</dbReference>
<dbReference type="Gene3D" id="3.40.30.10">
    <property type="entry name" value="Glutaredoxin"/>
    <property type="match status" value="1"/>
</dbReference>
<dbReference type="InterPro" id="IPR029038">
    <property type="entry name" value="MetRS_Zn"/>
</dbReference>
<dbReference type="Gene3D" id="1.10.287.10">
    <property type="entry name" value="S15/NS1, RNA-binding"/>
    <property type="match status" value="1"/>
</dbReference>
<dbReference type="NCBIfam" id="TIGR00398">
    <property type="entry name" value="metG"/>
    <property type="match status" value="1"/>
</dbReference>
<evidence type="ECO:0000259" key="17">
    <source>
        <dbReference type="PROSITE" id="PS50405"/>
    </source>
</evidence>
<dbReference type="InterPro" id="IPR000738">
    <property type="entry name" value="WHEP-TRS_dom"/>
</dbReference>
<dbReference type="PROSITE" id="PS00762">
    <property type="entry name" value="WHEP_TRS_1"/>
    <property type="match status" value="1"/>
</dbReference>
<dbReference type="Proteomes" id="UP001321473">
    <property type="component" value="Unassembled WGS sequence"/>
</dbReference>
<reference evidence="19 20" key="1">
    <citation type="journal article" date="2023" name="Arcadia Sci">
        <title>De novo assembly of a long-read Amblyomma americanum tick genome.</title>
        <authorList>
            <person name="Chou S."/>
            <person name="Poskanzer K.E."/>
            <person name="Rollins M."/>
            <person name="Thuy-Boun P.S."/>
        </authorList>
    </citation>
    <scope>NUCLEOTIDE SEQUENCE [LARGE SCALE GENOMIC DNA]</scope>
    <source>
        <strain evidence="19">F_SG_1</strain>
        <tissue evidence="19">Salivary glands</tissue>
    </source>
</reference>
<dbReference type="PANTHER" id="PTHR45765:SF1">
    <property type="entry name" value="METHIONINE--TRNA LIGASE, CYTOPLASMIC"/>
    <property type="match status" value="1"/>
</dbReference>
<evidence type="ECO:0000313" key="19">
    <source>
        <dbReference type="EMBL" id="KAK8758098.1"/>
    </source>
</evidence>
<keyword evidence="20" id="KW-1185">Reference proteome</keyword>
<keyword evidence="11 14" id="KW-0030">Aminoacyl-tRNA synthetase</keyword>
<accession>A0AAQ4D6K8</accession>
<evidence type="ECO:0000256" key="15">
    <source>
        <dbReference type="SAM" id="MobiDB-lite"/>
    </source>
</evidence>
<dbReference type="Pfam" id="PF00458">
    <property type="entry name" value="WHEP-TRS"/>
    <property type="match status" value="1"/>
</dbReference>
<evidence type="ECO:0000256" key="14">
    <source>
        <dbReference type="RuleBase" id="RU363039"/>
    </source>
</evidence>
<dbReference type="GO" id="GO:0003723">
    <property type="term" value="F:RNA binding"/>
    <property type="evidence" value="ECO:0007669"/>
    <property type="project" value="UniProtKB-KW"/>
</dbReference>
<dbReference type="PRINTS" id="PR01041">
    <property type="entry name" value="TRNASYNTHMET"/>
</dbReference>
<dbReference type="EC" id="6.1.1.10" evidence="3"/>
<dbReference type="GO" id="GO:0005829">
    <property type="term" value="C:cytosol"/>
    <property type="evidence" value="ECO:0007669"/>
    <property type="project" value="TreeGrafter"/>
</dbReference>
<dbReference type="SUPFAM" id="SSF52374">
    <property type="entry name" value="Nucleotidylyl transferase"/>
    <property type="match status" value="1"/>
</dbReference>
<dbReference type="Gene3D" id="2.20.28.20">
    <property type="entry name" value="Methionyl-tRNA synthetase, Zn-domain"/>
    <property type="match status" value="1"/>
</dbReference>
<keyword evidence="8 14" id="KW-0067">ATP-binding</keyword>
<feature type="compositionally biased region" description="Polar residues" evidence="15">
    <location>
        <begin position="849"/>
        <end position="862"/>
    </location>
</feature>
<dbReference type="InterPro" id="IPR014729">
    <property type="entry name" value="Rossmann-like_a/b/a_fold"/>
</dbReference>
<dbReference type="GO" id="GO:0005524">
    <property type="term" value="F:ATP binding"/>
    <property type="evidence" value="ECO:0007669"/>
    <property type="project" value="UniProtKB-KW"/>
</dbReference>
<dbReference type="Pfam" id="PF18485">
    <property type="entry name" value="GST_N_5"/>
    <property type="match status" value="1"/>
</dbReference>
<comment type="catalytic activity">
    <reaction evidence="13">
        <text>tRNA(Met) + L-methionine + ATP = L-methionyl-tRNA(Met) + AMP + diphosphate</text>
        <dbReference type="Rhea" id="RHEA:13481"/>
        <dbReference type="Rhea" id="RHEA-COMP:9667"/>
        <dbReference type="Rhea" id="RHEA-COMP:9698"/>
        <dbReference type="ChEBI" id="CHEBI:30616"/>
        <dbReference type="ChEBI" id="CHEBI:33019"/>
        <dbReference type="ChEBI" id="CHEBI:57844"/>
        <dbReference type="ChEBI" id="CHEBI:78442"/>
        <dbReference type="ChEBI" id="CHEBI:78530"/>
        <dbReference type="ChEBI" id="CHEBI:456215"/>
        <dbReference type="EC" id="6.1.1.10"/>
    </reaction>
</comment>
<evidence type="ECO:0000256" key="3">
    <source>
        <dbReference type="ARBA" id="ARBA00012838"/>
    </source>
</evidence>
<evidence type="ECO:0000256" key="7">
    <source>
        <dbReference type="ARBA" id="ARBA00022741"/>
    </source>
</evidence>
<dbReference type="InterPro" id="IPR004045">
    <property type="entry name" value="Glutathione_S-Trfase_N"/>
</dbReference>
<dbReference type="CDD" id="cd07957">
    <property type="entry name" value="Anticodon_Ia_Met"/>
    <property type="match status" value="1"/>
</dbReference>
<evidence type="ECO:0000256" key="11">
    <source>
        <dbReference type="ARBA" id="ARBA00023146"/>
    </source>
</evidence>
<evidence type="ECO:0000256" key="9">
    <source>
        <dbReference type="ARBA" id="ARBA00022884"/>
    </source>
</evidence>
<dbReference type="GO" id="GO:0036464">
    <property type="term" value="C:cytoplasmic ribonucleoprotein granule"/>
    <property type="evidence" value="ECO:0007669"/>
    <property type="project" value="UniProtKB-ARBA"/>
</dbReference>
<evidence type="ECO:0000313" key="20">
    <source>
        <dbReference type="Proteomes" id="UP001321473"/>
    </source>
</evidence>
<dbReference type="InterPro" id="IPR015413">
    <property type="entry name" value="Methionyl/Leucyl_tRNA_Synth"/>
</dbReference>
<dbReference type="InterPro" id="IPR041872">
    <property type="entry name" value="Anticodon_Met"/>
</dbReference>
<dbReference type="Pfam" id="PF19303">
    <property type="entry name" value="Anticodon_3"/>
    <property type="match status" value="1"/>
</dbReference>
<dbReference type="InterPro" id="IPR036282">
    <property type="entry name" value="Glutathione-S-Trfase_C_sf"/>
</dbReference>
<keyword evidence="6 14" id="KW-0436">Ligase</keyword>
<evidence type="ECO:0000256" key="6">
    <source>
        <dbReference type="ARBA" id="ARBA00022598"/>
    </source>
</evidence>
<dbReference type="AlphaFoldDB" id="A0AAQ4D6K8"/>
<dbReference type="PANTHER" id="PTHR45765">
    <property type="entry name" value="METHIONINE--TRNA LIGASE"/>
    <property type="match status" value="1"/>
</dbReference>